<evidence type="ECO:0000256" key="1">
    <source>
        <dbReference type="PROSITE-ProRule" id="PRU00169"/>
    </source>
</evidence>
<feature type="domain" description="Cyclic nucleotide-binding" evidence="4">
    <location>
        <begin position="580"/>
        <end position="660"/>
    </location>
</feature>
<dbReference type="Gene3D" id="2.60.120.10">
    <property type="entry name" value="Jelly Rolls"/>
    <property type="match status" value="2"/>
</dbReference>
<accession>A0A6G0X4I3</accession>
<feature type="compositionally biased region" description="Low complexity" evidence="3">
    <location>
        <begin position="802"/>
        <end position="812"/>
    </location>
</feature>
<name>A0A6G0X4I3_9STRA</name>
<proteinExistence type="predicted"/>
<dbReference type="PROSITE" id="PS50042">
    <property type="entry name" value="CNMP_BINDING_3"/>
    <property type="match status" value="2"/>
</dbReference>
<dbReference type="SUPFAM" id="SSF48452">
    <property type="entry name" value="TPR-like"/>
    <property type="match status" value="1"/>
</dbReference>
<dbReference type="GO" id="GO:0000160">
    <property type="term" value="P:phosphorelay signal transduction system"/>
    <property type="evidence" value="ECO:0007669"/>
    <property type="project" value="InterPro"/>
</dbReference>
<dbReference type="PROSITE" id="PS50005">
    <property type="entry name" value="TPR"/>
    <property type="match status" value="1"/>
</dbReference>
<evidence type="ECO:0000259" key="5">
    <source>
        <dbReference type="PROSITE" id="PS50110"/>
    </source>
</evidence>
<keyword evidence="7" id="KW-1185">Reference proteome</keyword>
<dbReference type="Gene3D" id="3.40.50.2300">
    <property type="match status" value="1"/>
</dbReference>
<dbReference type="SUPFAM" id="SSF52172">
    <property type="entry name" value="CheY-like"/>
    <property type="match status" value="1"/>
</dbReference>
<dbReference type="PANTHER" id="PTHR23011:SF28">
    <property type="entry name" value="CYCLIC NUCLEOTIDE-BINDING DOMAIN CONTAINING PROTEIN"/>
    <property type="match status" value="1"/>
</dbReference>
<evidence type="ECO:0008006" key="8">
    <source>
        <dbReference type="Google" id="ProtNLM"/>
    </source>
</evidence>
<sequence length="952" mass="106612">MGVDTDKVRATKVLASAKALGINVVDVDLHRALISHNAPHDHVFDKAVNSTARLFMRNVARAKAVPKALHGGYPVSTYGFKCILIVDSDRIRRDDVAVHLATSFKVAVASTKKDAIQVVHMMHVHIILARLRFGNDTALELVRDCLDKRLMAPVVLFVGTTLGHEELVAACLDAGACGYIEDALPPEILQHRLHDIMRSFSSADEEWQQTKPKPVEAPTHKQIRPKAIPRSANGFRRSSRLPTADELSQAAASIPTLLEPLGTSASLTALDVKIQDRQNYLAKQQHVQEVMTIKHSVLGLGKRKDKPPTCLNKDLVRVEHPAPSRELTVEFMYSRPHTVASLVQQHDYSLVSRGPRDAVPQEPLLAHCIVVDPTTLCDSKSGLKRINRAYLAYEADDWEIAINWCTASLKVEPNHLPKWCLLMRGALHDRLGDYRLALVDFDAALAIDPTFHEAMFNKSVSWLKLGQDAAALQIIVAAQELGGPQVDYIRNHALILRRMGRYEEARVVYASLDPARVSRERDMKPTSLDSMLEDSGLNGGLFDALFCQARDEKAAFQALPHTRTSDMVDVVTARLFSFDFFVRFPDSVVRNVAQALEHVVVRTGETFYLAHETPHAFYICVQGTLSIHANLTIHGQDMDTMASSSTHRIRMGDVFGCVGVKISSLMMYLADEWTEIMYLAPEAFKQSLEPQWLIEQHGRFSVCRRSAVFRLLTDSELGHLVSHSILVRFHKGDVLVQQHEYPKRLYILYKGICRFEQSFALKDDSPLHEEAIKTTMAKVKPYHHYLEIPNWPLDFCHTSASSTPPSVPPQAQETAKTYQPSKSRKRRPPTIVYDLYPPALFGESAYKTVPEKAQCSIIAATLVEALAIDMHQLKSMSLAKEIFSAVLTNAPLYVDAAKAERLHDSHVEWTSIRGKEAVHVNKARWPMRKERLRHLPNGGSIVVPDEKTGVFK</sequence>
<comment type="caution">
    <text evidence="1">Lacks conserved residue(s) required for the propagation of feature annotation.</text>
</comment>
<evidence type="ECO:0000256" key="3">
    <source>
        <dbReference type="SAM" id="MobiDB-lite"/>
    </source>
</evidence>
<gene>
    <name evidence="6" type="ORF">Ae201684_008621</name>
</gene>
<dbReference type="InterPro" id="IPR001789">
    <property type="entry name" value="Sig_transdc_resp-reg_receiver"/>
</dbReference>
<dbReference type="PANTHER" id="PTHR23011">
    <property type="entry name" value="CYCLIC NUCLEOTIDE-BINDING DOMAIN CONTAINING PROTEIN"/>
    <property type="match status" value="1"/>
</dbReference>
<dbReference type="InterPro" id="IPR018490">
    <property type="entry name" value="cNMP-bd_dom_sf"/>
</dbReference>
<dbReference type="AlphaFoldDB" id="A0A6G0X4I3"/>
<dbReference type="SUPFAM" id="SSF51206">
    <property type="entry name" value="cAMP-binding domain-like"/>
    <property type="match status" value="2"/>
</dbReference>
<dbReference type="Proteomes" id="UP000481153">
    <property type="component" value="Unassembled WGS sequence"/>
</dbReference>
<dbReference type="InterPro" id="IPR011006">
    <property type="entry name" value="CheY-like_superfamily"/>
</dbReference>
<dbReference type="EMBL" id="VJMJ01000106">
    <property type="protein sequence ID" value="KAF0734772.1"/>
    <property type="molecule type" value="Genomic_DNA"/>
</dbReference>
<dbReference type="Gene3D" id="1.25.40.10">
    <property type="entry name" value="Tetratricopeptide repeat domain"/>
    <property type="match status" value="1"/>
</dbReference>
<dbReference type="VEuPathDB" id="FungiDB:AeMF1_019553"/>
<feature type="domain" description="Cyclic nucleotide-binding" evidence="4">
    <location>
        <begin position="708"/>
        <end position="751"/>
    </location>
</feature>
<evidence type="ECO:0000256" key="2">
    <source>
        <dbReference type="PROSITE-ProRule" id="PRU00339"/>
    </source>
</evidence>
<reference evidence="6 7" key="1">
    <citation type="submission" date="2019-07" db="EMBL/GenBank/DDBJ databases">
        <title>Genomics analysis of Aphanomyces spp. identifies a new class of oomycete effector associated with host adaptation.</title>
        <authorList>
            <person name="Gaulin E."/>
        </authorList>
    </citation>
    <scope>NUCLEOTIDE SEQUENCE [LARGE SCALE GENOMIC DNA]</scope>
    <source>
        <strain evidence="6 7">ATCC 201684</strain>
    </source>
</reference>
<keyword evidence="2" id="KW-0802">TPR repeat</keyword>
<dbReference type="InterPro" id="IPR011990">
    <property type="entry name" value="TPR-like_helical_dom_sf"/>
</dbReference>
<dbReference type="InterPro" id="IPR014710">
    <property type="entry name" value="RmlC-like_jellyroll"/>
</dbReference>
<dbReference type="SMART" id="SM00028">
    <property type="entry name" value="TPR"/>
    <property type="match status" value="2"/>
</dbReference>
<dbReference type="InterPro" id="IPR019734">
    <property type="entry name" value="TPR_rpt"/>
</dbReference>
<evidence type="ECO:0000313" key="6">
    <source>
        <dbReference type="EMBL" id="KAF0734772.1"/>
    </source>
</evidence>
<feature type="repeat" description="TPR" evidence="2">
    <location>
        <begin position="418"/>
        <end position="451"/>
    </location>
</feature>
<protein>
    <recommendedName>
        <fullName evidence="8">Cyclic nucleotide-binding domain-containing protein</fullName>
    </recommendedName>
</protein>
<feature type="region of interest" description="Disordered" evidence="3">
    <location>
        <begin position="802"/>
        <end position="829"/>
    </location>
</feature>
<evidence type="ECO:0000313" key="7">
    <source>
        <dbReference type="Proteomes" id="UP000481153"/>
    </source>
</evidence>
<organism evidence="6 7">
    <name type="scientific">Aphanomyces euteiches</name>
    <dbReference type="NCBI Taxonomy" id="100861"/>
    <lineage>
        <taxon>Eukaryota</taxon>
        <taxon>Sar</taxon>
        <taxon>Stramenopiles</taxon>
        <taxon>Oomycota</taxon>
        <taxon>Saprolegniomycetes</taxon>
        <taxon>Saprolegniales</taxon>
        <taxon>Verrucalvaceae</taxon>
        <taxon>Aphanomyces</taxon>
    </lineage>
</organism>
<evidence type="ECO:0000259" key="4">
    <source>
        <dbReference type="PROSITE" id="PS50042"/>
    </source>
</evidence>
<dbReference type="InterPro" id="IPR000595">
    <property type="entry name" value="cNMP-bd_dom"/>
</dbReference>
<comment type="caution">
    <text evidence="6">The sequence shown here is derived from an EMBL/GenBank/DDBJ whole genome shotgun (WGS) entry which is preliminary data.</text>
</comment>
<feature type="domain" description="Response regulatory" evidence="5">
    <location>
        <begin position="82"/>
        <end position="197"/>
    </location>
</feature>
<dbReference type="PROSITE" id="PS50110">
    <property type="entry name" value="RESPONSE_REGULATORY"/>
    <property type="match status" value="1"/>
</dbReference>